<dbReference type="InterPro" id="IPR036420">
    <property type="entry name" value="BRCT_dom_sf"/>
</dbReference>
<dbReference type="PROSITE" id="PS52007">
    <property type="entry name" value="PADR1"/>
    <property type="match status" value="1"/>
</dbReference>
<dbReference type="SUPFAM" id="SSF142921">
    <property type="entry name" value="WGR domain-like"/>
    <property type="match status" value="1"/>
</dbReference>
<evidence type="ECO:0000259" key="18">
    <source>
        <dbReference type="PROSITE" id="PS51059"/>
    </source>
</evidence>
<comment type="caution">
    <text evidence="21">The sequence shown here is derived from an EMBL/GenBank/DDBJ whole genome shotgun (WGS) entry which is preliminary data.</text>
</comment>
<dbReference type="CDD" id="cd01437">
    <property type="entry name" value="parp_like"/>
    <property type="match status" value="1"/>
</dbReference>
<sequence>MKVSEDEKVGTMKNKAETKGHEMEQKQKKAKTENSDNGQENRKTTAEVAAEFVEFCKVTRQYLSIEQMREILEANGQNYSGSDDAVVPRCQDMLFYGALHKCPVCNCYLECTGSRYSCTGPYSEWSACTFSMRDLPRREDPIKLPDWITNTAVSDLLKNHQDPSSHPHRELDPENKPFSGITTCQVSRLSRTHNSWKREIEKYGGKVANTVPGVTSCLVVSPAERKQGGSSKVVEAMERGIPVVRESWLRDSIEKQAAQSLEAYDVETDLSMYGKGISWDKQDFSDEALKSFSAEFKLYGKRGVHKDSRLQEQGGKICEKNRILFNCAFSIFDQGKGLNEYCIMQLIMVPENHLYVYYKKGSDGDDSRAEERLEEWDDIDNAVKEFARIFEELTGNEFDPWEREKKFQKKCSKFYPIDMVQCVIPLLATSFQALLELTAELDDGVDVRYGGLGLWQLGIAVARCKLDPLVANFMKILCSQDIYKFAMMEMGLDSPDLPTGMLSKVHFGKCEEVLQHFTEILKSMKETGQKAEAIWSDFSQRWFTLMHSSRPFIFSDYHELADHAAAALETVRDINVASHLIGDLTGSTIDDPLFDRYTKLGCSILPVEKESEDYKMIPNYLEQTYETVKVEDITYGISVNNIFAVDSSACLSYEEIKKLPNKVLLWCATRSSNLLKHLHEGFFPAICSLPVPGYMFGKAIVCSDTAAKAAQYGFTAVDRPEGFLVLAVASLGDQITEFKTPPESLKTRNRMKGLGKKNPDESEHTVWKDDIKVPCGRLIPSRLEDSLLEYNEYAVYDPKQVSISFLVGVRIEEKGVVMDTEE</sequence>
<dbReference type="InterPro" id="IPR050800">
    <property type="entry name" value="ARTD/PARP"/>
</dbReference>
<dbReference type="SUPFAM" id="SSF52113">
    <property type="entry name" value="BRCT domain"/>
    <property type="match status" value="1"/>
</dbReference>
<keyword evidence="7" id="KW-0479">Metal-binding</keyword>
<feature type="domain" description="PARP catalytic" evidence="18">
    <location>
        <begin position="591"/>
        <end position="818"/>
    </location>
</feature>
<evidence type="ECO:0000256" key="7">
    <source>
        <dbReference type="ARBA" id="ARBA00022723"/>
    </source>
</evidence>
<evidence type="ECO:0000256" key="1">
    <source>
        <dbReference type="ARBA" id="ARBA00000438"/>
    </source>
</evidence>
<dbReference type="GO" id="GO:0006302">
    <property type="term" value="P:double-strand break repair"/>
    <property type="evidence" value="ECO:0007669"/>
    <property type="project" value="TreeGrafter"/>
</dbReference>
<keyword evidence="5 15" id="KW-0808">Transferase</keyword>
<comment type="function">
    <text evidence="14">Involved in the base excision repair (BER) pathway, by catalyzing the poly(ADP-ribosyl)ation of a limited number of acceptor proteins involved in chromatin architecture and in DNA metabolism. This modification follows DNA damages and appears as an obligatory step in a detection/signaling pathway leading to the reparation of DNA strand breaks.</text>
</comment>
<organism evidence="21 22">
    <name type="scientific">Tetracentron sinense</name>
    <name type="common">Spur-leaf</name>
    <dbReference type="NCBI Taxonomy" id="13715"/>
    <lineage>
        <taxon>Eukaryota</taxon>
        <taxon>Viridiplantae</taxon>
        <taxon>Streptophyta</taxon>
        <taxon>Embryophyta</taxon>
        <taxon>Tracheophyta</taxon>
        <taxon>Spermatophyta</taxon>
        <taxon>Magnoliopsida</taxon>
        <taxon>Trochodendrales</taxon>
        <taxon>Trochodendraceae</taxon>
        <taxon>Tetracentron</taxon>
    </lineage>
</organism>
<dbReference type="SUPFAM" id="SSF47587">
    <property type="entry name" value="Domain of poly(ADP-ribose) polymerase"/>
    <property type="match status" value="1"/>
</dbReference>
<dbReference type="SUPFAM" id="SSF56399">
    <property type="entry name" value="ADP-ribosylation"/>
    <property type="match status" value="1"/>
</dbReference>
<dbReference type="PROSITE" id="PS51977">
    <property type="entry name" value="WGR"/>
    <property type="match status" value="1"/>
</dbReference>
<dbReference type="SMART" id="SM01335">
    <property type="entry name" value="PADR1"/>
    <property type="match status" value="1"/>
</dbReference>
<feature type="region of interest" description="Disordered" evidence="16">
    <location>
        <begin position="1"/>
        <end position="43"/>
    </location>
</feature>
<dbReference type="EC" id="2.4.2.-" evidence="15"/>
<comment type="subcellular location">
    <subcellularLocation>
        <location evidence="3">Nucleus</location>
    </subcellularLocation>
</comment>
<proteinExistence type="inferred from homology"/>
<keyword evidence="11 15" id="KW-0520">NAD</keyword>
<protein>
    <recommendedName>
        <fullName evidence="15">Poly [ADP-ribose] polymerase</fullName>
        <shortName evidence="15">PARP</shortName>
        <ecNumber evidence="15">2.4.2.-</ecNumber>
    </recommendedName>
</protein>
<keyword evidence="10" id="KW-0862">Zinc</keyword>
<keyword evidence="22" id="KW-1185">Reference proteome</keyword>
<dbReference type="PROSITE" id="PS50172">
    <property type="entry name" value="BRCT"/>
    <property type="match status" value="1"/>
</dbReference>
<name>A0A834ZBR2_TETSI</name>
<dbReference type="PROSITE" id="PS51059">
    <property type="entry name" value="PARP_CATALYTIC"/>
    <property type="match status" value="1"/>
</dbReference>
<keyword evidence="8" id="KW-0013">ADP-ribosylation</keyword>
<dbReference type="InterPro" id="IPR012317">
    <property type="entry name" value="Poly(ADP-ribose)pol_cat_dom"/>
</dbReference>
<evidence type="ECO:0000256" key="4">
    <source>
        <dbReference type="ARBA" id="ARBA00022676"/>
    </source>
</evidence>
<dbReference type="GO" id="GO:0003950">
    <property type="term" value="F:NAD+ poly-ADP-ribosyltransferase activity"/>
    <property type="evidence" value="ECO:0007669"/>
    <property type="project" value="UniProtKB-UniRule"/>
</dbReference>
<dbReference type="Pfam" id="PF21728">
    <property type="entry name" value="PADR1_N"/>
    <property type="match status" value="1"/>
</dbReference>
<dbReference type="InterPro" id="IPR008893">
    <property type="entry name" value="WGR_domain"/>
</dbReference>
<evidence type="ECO:0000256" key="12">
    <source>
        <dbReference type="ARBA" id="ARBA00023242"/>
    </source>
</evidence>
<accession>A0A834ZBR2</accession>
<dbReference type="SMART" id="SM00292">
    <property type="entry name" value="BRCT"/>
    <property type="match status" value="1"/>
</dbReference>
<dbReference type="Gene3D" id="3.90.228.10">
    <property type="match status" value="1"/>
</dbReference>
<dbReference type="InterPro" id="IPR036930">
    <property type="entry name" value="WGR_dom_sf"/>
</dbReference>
<evidence type="ECO:0000256" key="14">
    <source>
        <dbReference type="ARBA" id="ARBA00024945"/>
    </source>
</evidence>
<reference evidence="21 22" key="1">
    <citation type="submission" date="2020-04" db="EMBL/GenBank/DDBJ databases">
        <title>Plant Genome Project.</title>
        <authorList>
            <person name="Zhang R.-G."/>
        </authorList>
    </citation>
    <scope>NUCLEOTIDE SEQUENCE [LARGE SCALE GENOMIC DNA]</scope>
    <source>
        <strain evidence="21">YNK0</strain>
        <tissue evidence="21">Leaf</tissue>
    </source>
</reference>
<dbReference type="Pfam" id="PF08063">
    <property type="entry name" value="Zn_ribbon_PADR1"/>
    <property type="match status" value="1"/>
</dbReference>
<gene>
    <name evidence="21" type="ORF">HHK36_011372</name>
</gene>
<evidence type="ECO:0000256" key="9">
    <source>
        <dbReference type="ARBA" id="ARBA00022771"/>
    </source>
</evidence>
<feature type="compositionally biased region" description="Basic and acidic residues" evidence="16">
    <location>
        <begin position="159"/>
        <end position="175"/>
    </location>
</feature>
<comment type="catalytic activity">
    <reaction evidence="2">
        <text>L-glutamyl-[protein] + NAD(+) = 5-O-(ADP-D-ribosyl)-L-glutamyl-[protein] + nicotinamide</text>
        <dbReference type="Rhea" id="RHEA:58224"/>
        <dbReference type="Rhea" id="RHEA-COMP:10208"/>
        <dbReference type="Rhea" id="RHEA-COMP:15089"/>
        <dbReference type="ChEBI" id="CHEBI:17154"/>
        <dbReference type="ChEBI" id="CHEBI:29973"/>
        <dbReference type="ChEBI" id="CHEBI:57540"/>
        <dbReference type="ChEBI" id="CHEBI:142540"/>
    </reaction>
</comment>
<dbReference type="OrthoDB" id="429950at2759"/>
<feature type="region of interest" description="Disordered" evidence="16">
    <location>
        <begin position="159"/>
        <end position="178"/>
    </location>
</feature>
<keyword evidence="4 15" id="KW-0328">Glycosyltransferase</keyword>
<dbReference type="Gene3D" id="3.40.50.10190">
    <property type="entry name" value="BRCT domain"/>
    <property type="match status" value="1"/>
</dbReference>
<evidence type="ECO:0000259" key="20">
    <source>
        <dbReference type="PROSITE" id="PS51977"/>
    </source>
</evidence>
<evidence type="ECO:0000256" key="2">
    <source>
        <dbReference type="ARBA" id="ARBA00000459"/>
    </source>
</evidence>
<dbReference type="GO" id="GO:0070212">
    <property type="term" value="P:protein poly-ADP-ribosylation"/>
    <property type="evidence" value="ECO:0007669"/>
    <property type="project" value="TreeGrafter"/>
</dbReference>
<comment type="similarity">
    <text evidence="13">Belongs to the ARTD/PARP family.</text>
</comment>
<dbReference type="Pfam" id="PF00644">
    <property type="entry name" value="PARP"/>
    <property type="match status" value="1"/>
</dbReference>
<dbReference type="SMART" id="SM00773">
    <property type="entry name" value="WGR"/>
    <property type="match status" value="1"/>
</dbReference>
<evidence type="ECO:0000313" key="21">
    <source>
        <dbReference type="EMBL" id="KAF8403271.1"/>
    </source>
</evidence>
<dbReference type="GO" id="GO:0005730">
    <property type="term" value="C:nucleolus"/>
    <property type="evidence" value="ECO:0007669"/>
    <property type="project" value="TreeGrafter"/>
</dbReference>
<dbReference type="InterPro" id="IPR036616">
    <property type="entry name" value="Poly(ADP-ribose)pol_reg_dom_sf"/>
</dbReference>
<dbReference type="Gene3D" id="1.20.142.10">
    <property type="entry name" value="Poly(ADP-ribose) polymerase, regulatory domain"/>
    <property type="match status" value="1"/>
</dbReference>
<dbReference type="PANTHER" id="PTHR10459">
    <property type="entry name" value="DNA LIGASE"/>
    <property type="match status" value="1"/>
</dbReference>
<evidence type="ECO:0000256" key="16">
    <source>
        <dbReference type="SAM" id="MobiDB-lite"/>
    </source>
</evidence>
<evidence type="ECO:0000256" key="11">
    <source>
        <dbReference type="ARBA" id="ARBA00023027"/>
    </source>
</evidence>
<dbReference type="InterPro" id="IPR004102">
    <property type="entry name" value="Poly(ADP-ribose)pol_reg_dom"/>
</dbReference>
<evidence type="ECO:0000256" key="8">
    <source>
        <dbReference type="ARBA" id="ARBA00022765"/>
    </source>
</evidence>
<feature type="domain" description="WGR" evidence="20">
    <location>
        <begin position="314"/>
        <end position="414"/>
    </location>
</feature>
<dbReference type="CDD" id="cd17747">
    <property type="entry name" value="BRCT_PARP1"/>
    <property type="match status" value="1"/>
</dbReference>
<dbReference type="GO" id="GO:1990404">
    <property type="term" value="F:NAD+-protein mono-ADP-ribosyltransferase activity"/>
    <property type="evidence" value="ECO:0007669"/>
    <property type="project" value="TreeGrafter"/>
</dbReference>
<dbReference type="AlphaFoldDB" id="A0A834ZBR2"/>
<keyword evidence="6" id="KW-0548">Nucleotidyltransferase</keyword>
<dbReference type="Gene3D" id="3.90.640.80">
    <property type="match status" value="1"/>
</dbReference>
<dbReference type="InterPro" id="IPR049296">
    <property type="entry name" value="PARP1-like_PADR1_N"/>
</dbReference>
<evidence type="ECO:0000256" key="3">
    <source>
        <dbReference type="ARBA" id="ARBA00004123"/>
    </source>
</evidence>
<keyword evidence="12" id="KW-0539">Nucleus</keyword>
<keyword evidence="9" id="KW-0863">Zinc-finger</keyword>
<dbReference type="GO" id="GO:0016779">
    <property type="term" value="F:nucleotidyltransferase activity"/>
    <property type="evidence" value="ECO:0007669"/>
    <property type="project" value="UniProtKB-KW"/>
</dbReference>
<dbReference type="Proteomes" id="UP000655225">
    <property type="component" value="Unassembled WGS sequence"/>
</dbReference>
<feature type="domain" description="BRCT" evidence="17">
    <location>
        <begin position="173"/>
        <end position="266"/>
    </location>
</feature>
<evidence type="ECO:0000256" key="6">
    <source>
        <dbReference type="ARBA" id="ARBA00022695"/>
    </source>
</evidence>
<evidence type="ECO:0000256" key="10">
    <source>
        <dbReference type="ARBA" id="ARBA00022833"/>
    </source>
</evidence>
<dbReference type="InterPro" id="IPR001357">
    <property type="entry name" value="BRCT_dom"/>
</dbReference>
<evidence type="ECO:0000256" key="13">
    <source>
        <dbReference type="ARBA" id="ARBA00024347"/>
    </source>
</evidence>
<dbReference type="InterPro" id="IPR012982">
    <property type="entry name" value="PARP1-like_PADR1_Zn_ribbon"/>
</dbReference>
<feature type="domain" description="PARP alpha-helical" evidence="19">
    <location>
        <begin position="463"/>
        <end position="582"/>
    </location>
</feature>
<dbReference type="Pfam" id="PF02877">
    <property type="entry name" value="PARP_reg"/>
    <property type="match status" value="1"/>
</dbReference>
<evidence type="ECO:0000313" key="22">
    <source>
        <dbReference type="Proteomes" id="UP000655225"/>
    </source>
</evidence>
<evidence type="ECO:0000259" key="17">
    <source>
        <dbReference type="PROSITE" id="PS50172"/>
    </source>
</evidence>
<dbReference type="FunFam" id="3.90.228.10:FF:000010">
    <property type="entry name" value="Poly [ADP-ribose] polymerase"/>
    <property type="match status" value="1"/>
</dbReference>
<dbReference type="PROSITE" id="PS51060">
    <property type="entry name" value="PARP_ALPHA_HD"/>
    <property type="match status" value="1"/>
</dbReference>
<evidence type="ECO:0000256" key="15">
    <source>
        <dbReference type="RuleBase" id="RU362114"/>
    </source>
</evidence>
<evidence type="ECO:0000259" key="19">
    <source>
        <dbReference type="PROSITE" id="PS51060"/>
    </source>
</evidence>
<dbReference type="PANTHER" id="PTHR10459:SF106">
    <property type="entry name" value="PROTEIN ADP-RIBOSYLTRANSFERASE PARP3"/>
    <property type="match status" value="1"/>
</dbReference>
<dbReference type="EMBL" id="JABCRI010000007">
    <property type="protein sequence ID" value="KAF8403271.1"/>
    <property type="molecule type" value="Genomic_DNA"/>
</dbReference>
<evidence type="ECO:0000256" key="5">
    <source>
        <dbReference type="ARBA" id="ARBA00022679"/>
    </source>
</evidence>
<dbReference type="Pfam" id="PF00533">
    <property type="entry name" value="BRCT"/>
    <property type="match status" value="1"/>
</dbReference>
<comment type="catalytic activity">
    <reaction evidence="1">
        <text>L-aspartyl-[protein] + NAD(+) = 4-O-(ADP-D-ribosyl)-L-aspartyl-[protein] + nicotinamide</text>
        <dbReference type="Rhea" id="RHEA:54424"/>
        <dbReference type="Rhea" id="RHEA-COMP:9867"/>
        <dbReference type="Rhea" id="RHEA-COMP:13832"/>
        <dbReference type="ChEBI" id="CHEBI:17154"/>
        <dbReference type="ChEBI" id="CHEBI:29961"/>
        <dbReference type="ChEBI" id="CHEBI:57540"/>
        <dbReference type="ChEBI" id="CHEBI:138102"/>
    </reaction>
</comment>
<dbReference type="GO" id="GO:0008270">
    <property type="term" value="F:zinc ion binding"/>
    <property type="evidence" value="ECO:0007669"/>
    <property type="project" value="UniProtKB-KW"/>
</dbReference>